<feature type="transmembrane region" description="Helical" evidence="1">
    <location>
        <begin position="12"/>
        <end position="32"/>
    </location>
</feature>
<dbReference type="AlphaFoldDB" id="A0A382T925"/>
<proteinExistence type="predicted"/>
<evidence type="ECO:0000256" key="1">
    <source>
        <dbReference type="SAM" id="Phobius"/>
    </source>
</evidence>
<keyword evidence="1" id="KW-1133">Transmembrane helix</keyword>
<sequence>MAVDAPRIFLSFDDWITLLPALAIYLAVSVSVQQAEWVRNFPPLYPTVIGGLIIGLLATRLRLMWPLLQGIVIILGFGLIVLSVQSYADGSGFGERIIDLSLRLPMWWTDVRSGEISTDNLPFVTTVHLLGFFLSYLAAWSIFRWRIISIAIVPAAVGLLIIVATIRGQPSGAVVLFTLGALLLAGRMAIQRRLVHWERAHIDYPEFVSIRSLQITFVLSILLVVFAWAVPLGKQAEAFSKVGDKIATPVVGFFEPISELIDDLRGVGGNFHKFEDSLAIRG</sequence>
<feature type="transmembrane region" description="Helical" evidence="1">
    <location>
        <begin position="121"/>
        <end position="140"/>
    </location>
</feature>
<feature type="transmembrane region" description="Helical" evidence="1">
    <location>
        <begin position="210"/>
        <end position="230"/>
    </location>
</feature>
<feature type="transmembrane region" description="Helical" evidence="1">
    <location>
        <begin position="44"/>
        <end position="63"/>
    </location>
</feature>
<evidence type="ECO:0000313" key="2">
    <source>
        <dbReference type="EMBL" id="SVD18654.1"/>
    </source>
</evidence>
<reference evidence="2" key="1">
    <citation type="submission" date="2018-05" db="EMBL/GenBank/DDBJ databases">
        <authorList>
            <person name="Lanie J.A."/>
            <person name="Ng W.-L."/>
            <person name="Kazmierczak K.M."/>
            <person name="Andrzejewski T.M."/>
            <person name="Davidsen T.M."/>
            <person name="Wayne K.J."/>
            <person name="Tettelin H."/>
            <person name="Glass J.I."/>
            <person name="Rusch D."/>
            <person name="Podicherti R."/>
            <person name="Tsui H.-C.T."/>
            <person name="Winkler M.E."/>
        </authorList>
    </citation>
    <scope>NUCLEOTIDE SEQUENCE</scope>
</reference>
<keyword evidence="1" id="KW-0812">Transmembrane</keyword>
<feature type="transmembrane region" description="Helical" evidence="1">
    <location>
        <begin position="147"/>
        <end position="166"/>
    </location>
</feature>
<gene>
    <name evidence="2" type="ORF">METZ01_LOCUS371508</name>
</gene>
<feature type="non-terminal residue" evidence="2">
    <location>
        <position position="282"/>
    </location>
</feature>
<feature type="transmembrane region" description="Helical" evidence="1">
    <location>
        <begin position="70"/>
        <end position="88"/>
    </location>
</feature>
<feature type="transmembrane region" description="Helical" evidence="1">
    <location>
        <begin position="172"/>
        <end position="190"/>
    </location>
</feature>
<name>A0A382T925_9ZZZZ</name>
<accession>A0A382T925</accession>
<protein>
    <submittedName>
        <fullName evidence="2">Uncharacterized protein</fullName>
    </submittedName>
</protein>
<organism evidence="2">
    <name type="scientific">marine metagenome</name>
    <dbReference type="NCBI Taxonomy" id="408172"/>
    <lineage>
        <taxon>unclassified sequences</taxon>
        <taxon>metagenomes</taxon>
        <taxon>ecological metagenomes</taxon>
    </lineage>
</organism>
<keyword evidence="1" id="KW-0472">Membrane</keyword>
<dbReference type="EMBL" id="UINC01134856">
    <property type="protein sequence ID" value="SVD18654.1"/>
    <property type="molecule type" value="Genomic_DNA"/>
</dbReference>